<dbReference type="PANTHER" id="PTHR33044">
    <property type="entry name" value="BIFUNCTIONAL INHIBITOR/LIPID-TRANSFER PROTEIN/SEED STORAGE 2S ALBUMIN SUPERFAMILY PROTEIN-RELATED"/>
    <property type="match status" value="1"/>
</dbReference>
<keyword evidence="9" id="KW-1133">Transmembrane helix</keyword>
<evidence type="ECO:0000313" key="13">
    <source>
        <dbReference type="Proteomes" id="UP001163823"/>
    </source>
</evidence>
<dbReference type="InterPro" id="IPR036312">
    <property type="entry name" value="Bifun_inhib/LTP/seed_sf"/>
</dbReference>
<feature type="domain" description="Bifunctional inhibitor/plant lipid transfer protein/seed storage helical" evidence="11">
    <location>
        <begin position="16"/>
        <end position="105"/>
    </location>
</feature>
<keyword evidence="9" id="KW-0812">Transmembrane</keyword>
<evidence type="ECO:0000256" key="5">
    <source>
        <dbReference type="ARBA" id="ARBA00022729"/>
    </source>
</evidence>
<evidence type="ECO:0000256" key="8">
    <source>
        <dbReference type="ARBA" id="ARBA00023288"/>
    </source>
</evidence>
<dbReference type="InterPro" id="IPR016140">
    <property type="entry name" value="Bifunc_inhib/LTP/seed_store"/>
</dbReference>
<evidence type="ECO:0000256" key="2">
    <source>
        <dbReference type="ARBA" id="ARBA00009748"/>
    </source>
</evidence>
<keyword evidence="4" id="KW-0336">GPI-anchor</keyword>
<proteinExistence type="inferred from homology"/>
<feature type="chain" id="PRO_5042133926" evidence="10">
    <location>
        <begin position="27"/>
        <end position="147"/>
    </location>
</feature>
<keyword evidence="13" id="KW-1185">Reference proteome</keyword>
<dbReference type="Proteomes" id="UP001163823">
    <property type="component" value="Chromosome 4"/>
</dbReference>
<dbReference type="EMBL" id="JARAOO010000004">
    <property type="protein sequence ID" value="KAJ7971799.1"/>
    <property type="molecule type" value="Genomic_DNA"/>
</dbReference>
<name>A0AAD7VDN0_QUISA</name>
<comment type="similarity">
    <text evidence="2">Belongs to the plant LTP family.</text>
</comment>
<reference evidence="12" key="1">
    <citation type="journal article" date="2023" name="Science">
        <title>Elucidation of the pathway for biosynthesis of saponin adjuvants from the soapbark tree.</title>
        <authorList>
            <person name="Reed J."/>
            <person name="Orme A."/>
            <person name="El-Demerdash A."/>
            <person name="Owen C."/>
            <person name="Martin L.B.B."/>
            <person name="Misra R.C."/>
            <person name="Kikuchi S."/>
            <person name="Rejzek M."/>
            <person name="Martin A.C."/>
            <person name="Harkess A."/>
            <person name="Leebens-Mack J."/>
            <person name="Louveau T."/>
            <person name="Stephenson M.J."/>
            <person name="Osbourn A."/>
        </authorList>
    </citation>
    <scope>NUCLEOTIDE SEQUENCE</scope>
    <source>
        <strain evidence="12">S10</strain>
    </source>
</reference>
<evidence type="ECO:0000256" key="9">
    <source>
        <dbReference type="SAM" id="Phobius"/>
    </source>
</evidence>
<dbReference type="GO" id="GO:0006869">
    <property type="term" value="P:lipid transport"/>
    <property type="evidence" value="ECO:0007669"/>
    <property type="project" value="InterPro"/>
</dbReference>
<evidence type="ECO:0000256" key="4">
    <source>
        <dbReference type="ARBA" id="ARBA00022622"/>
    </source>
</evidence>
<gene>
    <name evidence="12" type="ORF">O6P43_009774</name>
</gene>
<dbReference type="Pfam" id="PF14368">
    <property type="entry name" value="LTP_2"/>
    <property type="match status" value="1"/>
</dbReference>
<evidence type="ECO:0000256" key="1">
    <source>
        <dbReference type="ARBA" id="ARBA00004609"/>
    </source>
</evidence>
<evidence type="ECO:0000256" key="7">
    <source>
        <dbReference type="ARBA" id="ARBA00023180"/>
    </source>
</evidence>
<feature type="transmembrane region" description="Helical" evidence="9">
    <location>
        <begin position="125"/>
        <end position="144"/>
    </location>
</feature>
<keyword evidence="3" id="KW-1003">Cell membrane</keyword>
<evidence type="ECO:0000256" key="3">
    <source>
        <dbReference type="ARBA" id="ARBA00022475"/>
    </source>
</evidence>
<accession>A0AAD7VDN0</accession>
<protein>
    <submittedName>
        <fullName evidence="12">Lipid transfer protein</fullName>
    </submittedName>
</protein>
<evidence type="ECO:0000259" key="11">
    <source>
        <dbReference type="Pfam" id="PF14368"/>
    </source>
</evidence>
<keyword evidence="5 10" id="KW-0732">Signal</keyword>
<keyword evidence="8" id="KW-0449">Lipoprotein</keyword>
<dbReference type="SUPFAM" id="SSF47699">
    <property type="entry name" value="Bifunctional inhibitor/lipid-transfer protein/seed storage 2S albumin"/>
    <property type="match status" value="1"/>
</dbReference>
<comment type="subcellular location">
    <subcellularLocation>
        <location evidence="1">Cell membrane</location>
        <topology evidence="1">Lipid-anchor</topology>
        <topology evidence="1">GPI-anchor</topology>
    </subcellularLocation>
</comment>
<organism evidence="12 13">
    <name type="scientific">Quillaja saponaria</name>
    <name type="common">Soap bark tree</name>
    <dbReference type="NCBI Taxonomy" id="32244"/>
    <lineage>
        <taxon>Eukaryota</taxon>
        <taxon>Viridiplantae</taxon>
        <taxon>Streptophyta</taxon>
        <taxon>Embryophyta</taxon>
        <taxon>Tracheophyta</taxon>
        <taxon>Spermatophyta</taxon>
        <taxon>Magnoliopsida</taxon>
        <taxon>eudicotyledons</taxon>
        <taxon>Gunneridae</taxon>
        <taxon>Pentapetalae</taxon>
        <taxon>rosids</taxon>
        <taxon>fabids</taxon>
        <taxon>Fabales</taxon>
        <taxon>Quillajaceae</taxon>
        <taxon>Quillaja</taxon>
    </lineage>
</organism>
<keyword evidence="6" id="KW-1015">Disulfide bond</keyword>
<dbReference type="InterPro" id="IPR000528">
    <property type="entry name" value="Plant_nsLTP"/>
</dbReference>
<evidence type="ECO:0000256" key="6">
    <source>
        <dbReference type="ARBA" id="ARBA00023157"/>
    </source>
</evidence>
<dbReference type="PRINTS" id="PR00382">
    <property type="entry name" value="LIPIDTRNSFER"/>
</dbReference>
<dbReference type="KEGG" id="qsa:O6P43_009774"/>
<dbReference type="Gene3D" id="1.10.110.10">
    <property type="entry name" value="Plant lipid-transfer and hydrophobic proteins"/>
    <property type="match status" value="1"/>
</dbReference>
<dbReference type="InterPro" id="IPR043325">
    <property type="entry name" value="LTSS"/>
</dbReference>
<sequence length="147" mass="15964">MRIKFQTQYCCVTLLVLAICLSQTWAQDRACINQLAPCLNYLNGTRSPPDTCCDPLKSVIKSNPKCLCSLASNKGTRQAEQAGININEAQQLPGRCGQHVNPLSCLTNSPGSKNSVPNSASKFRFLSWGVLVIMGLSVTLQMLWGSS</sequence>
<keyword evidence="7" id="KW-0325">Glycoprotein</keyword>
<keyword evidence="9" id="KW-0472">Membrane</keyword>
<dbReference type="CDD" id="cd00010">
    <property type="entry name" value="AAI_LTSS"/>
    <property type="match status" value="1"/>
</dbReference>
<feature type="signal peptide" evidence="10">
    <location>
        <begin position="1"/>
        <end position="26"/>
    </location>
</feature>
<dbReference type="AlphaFoldDB" id="A0AAD7VDN0"/>
<evidence type="ECO:0000313" key="12">
    <source>
        <dbReference type="EMBL" id="KAJ7971799.1"/>
    </source>
</evidence>
<evidence type="ECO:0000256" key="10">
    <source>
        <dbReference type="SAM" id="SignalP"/>
    </source>
</evidence>
<comment type="caution">
    <text evidence="12">The sequence shown here is derived from an EMBL/GenBank/DDBJ whole genome shotgun (WGS) entry which is preliminary data.</text>
</comment>
<dbReference type="GO" id="GO:0098552">
    <property type="term" value="C:side of membrane"/>
    <property type="evidence" value="ECO:0007669"/>
    <property type="project" value="UniProtKB-KW"/>
</dbReference>
<dbReference type="GO" id="GO:0005886">
    <property type="term" value="C:plasma membrane"/>
    <property type="evidence" value="ECO:0007669"/>
    <property type="project" value="UniProtKB-SubCell"/>
</dbReference>
<dbReference type="GO" id="GO:0008289">
    <property type="term" value="F:lipid binding"/>
    <property type="evidence" value="ECO:0007669"/>
    <property type="project" value="InterPro"/>
</dbReference>